<reference evidence="2 3" key="1">
    <citation type="journal article" date="2021" name="Microbiol. Resour. Announc.">
        <title>Complete Genome Sequences of Two Rhodococcus sp. Strains with Large and Linear Chromosomes, Isolated from Apple Rhizosphere.</title>
        <authorList>
            <person name="Benning S."/>
            <person name="Brugnone N."/>
            <person name="Siani R."/>
            <person name="Kublik S."/>
            <person name="Schloter M."/>
            <person name="Rad V."/>
        </authorList>
    </citation>
    <scope>NUCLEOTIDE SEQUENCE [LARGE SCALE GENOMIC DNA]</scope>
    <source>
        <strain evidence="2 3">R79</strain>
    </source>
</reference>
<dbReference type="InterPro" id="IPR036010">
    <property type="entry name" value="2Fe-2S_ferredoxin-like_sf"/>
</dbReference>
<gene>
    <name evidence="2" type="ORF">JWS13_27435</name>
</gene>
<organism evidence="2 3">
    <name type="scientific">Rhodococcus pseudokoreensis</name>
    <dbReference type="NCBI Taxonomy" id="2811421"/>
    <lineage>
        <taxon>Bacteria</taxon>
        <taxon>Bacillati</taxon>
        <taxon>Actinomycetota</taxon>
        <taxon>Actinomycetes</taxon>
        <taxon>Mycobacteriales</taxon>
        <taxon>Nocardiaceae</taxon>
        <taxon>Rhodococcus</taxon>
    </lineage>
</organism>
<evidence type="ECO:0000313" key="2">
    <source>
        <dbReference type="EMBL" id="QSE92101.1"/>
    </source>
</evidence>
<dbReference type="Gene3D" id="3.10.20.30">
    <property type="match status" value="1"/>
</dbReference>
<proteinExistence type="predicted"/>
<protein>
    <submittedName>
        <fullName evidence="2">(2Fe-2S)-binding protein</fullName>
    </submittedName>
</protein>
<accession>A0A974W6T4</accession>
<reference evidence="2 3" key="2">
    <citation type="journal article" date="2022" name="Arch. Microbiol.">
        <title>Rhodococcus pseudokoreensis sp. nov. isolated from the rhizosphere of young M26 apple rootstocks.</title>
        <authorList>
            <person name="Kampfer P."/>
            <person name="Glaeser S.P."/>
            <person name="Blom J."/>
            <person name="Wolf J."/>
            <person name="Benning S."/>
            <person name="Schloter M."/>
            <person name="Neumann-Schaal M."/>
        </authorList>
    </citation>
    <scope>NUCLEOTIDE SEQUENCE [LARGE SCALE GENOMIC DNA]</scope>
    <source>
        <strain evidence="2 3">R79</strain>
    </source>
</reference>
<feature type="domain" description="2Fe-2S ferredoxin-type" evidence="1">
    <location>
        <begin position="19"/>
        <end position="116"/>
    </location>
</feature>
<dbReference type="Proteomes" id="UP000662986">
    <property type="component" value="Chromosome"/>
</dbReference>
<dbReference type="SUPFAM" id="SSF54292">
    <property type="entry name" value="2Fe-2S ferredoxin-like"/>
    <property type="match status" value="1"/>
</dbReference>
<dbReference type="Pfam" id="PF00111">
    <property type="entry name" value="Fer2"/>
    <property type="match status" value="1"/>
</dbReference>
<sequence length="120" mass="13154">MADAQISRDRSDVNSTKHHVVQVLPINEDIEVEVGESLMAAAQRSGYKWPTICGGQGTCRTCYVELRDGVDQCATIGALEQEGIRALKKPVDGWTRLACQLRISGDGVVVMKRGVRLKKN</sequence>
<dbReference type="EMBL" id="CP070619">
    <property type="protein sequence ID" value="QSE92101.1"/>
    <property type="molecule type" value="Genomic_DNA"/>
</dbReference>
<dbReference type="InterPro" id="IPR012675">
    <property type="entry name" value="Beta-grasp_dom_sf"/>
</dbReference>
<dbReference type="PROSITE" id="PS51085">
    <property type="entry name" value="2FE2S_FER_2"/>
    <property type="match status" value="1"/>
</dbReference>
<name>A0A974W6T4_9NOCA</name>
<keyword evidence="3" id="KW-1185">Reference proteome</keyword>
<dbReference type="RefSeq" id="WP_206008466.1">
    <property type="nucleotide sequence ID" value="NZ_CP070619.1"/>
</dbReference>
<dbReference type="InterPro" id="IPR001041">
    <property type="entry name" value="2Fe-2S_ferredoxin-type"/>
</dbReference>
<evidence type="ECO:0000313" key="3">
    <source>
        <dbReference type="Proteomes" id="UP000662986"/>
    </source>
</evidence>
<dbReference type="CDD" id="cd00207">
    <property type="entry name" value="fer2"/>
    <property type="match status" value="1"/>
</dbReference>
<evidence type="ECO:0000259" key="1">
    <source>
        <dbReference type="PROSITE" id="PS51085"/>
    </source>
</evidence>